<reference evidence="18 19" key="1">
    <citation type="journal article" date="2023" name="Insect Mol. Biol.">
        <title>Genome sequencing provides insights into the evolution of gene families encoding plant cell wall-degrading enzymes in longhorned beetles.</title>
        <authorList>
            <person name="Shin N.R."/>
            <person name="Okamura Y."/>
            <person name="Kirsch R."/>
            <person name="Pauchet Y."/>
        </authorList>
    </citation>
    <scope>NUCLEOTIDE SEQUENCE [LARGE SCALE GENOMIC DNA]</scope>
    <source>
        <strain evidence="18">EAD_L_NR</strain>
    </source>
</reference>
<proteinExistence type="inferred from homology"/>
<dbReference type="SMART" id="SM00642">
    <property type="entry name" value="Aamy"/>
    <property type="match status" value="1"/>
</dbReference>
<keyword evidence="10" id="KW-1015">Disulfide bond</keyword>
<gene>
    <name evidence="18" type="ORF">NQ315_012718</name>
</gene>
<organism evidence="18 19">
    <name type="scientific">Exocentrus adspersus</name>
    <dbReference type="NCBI Taxonomy" id="1586481"/>
    <lineage>
        <taxon>Eukaryota</taxon>
        <taxon>Metazoa</taxon>
        <taxon>Ecdysozoa</taxon>
        <taxon>Arthropoda</taxon>
        <taxon>Hexapoda</taxon>
        <taxon>Insecta</taxon>
        <taxon>Pterygota</taxon>
        <taxon>Neoptera</taxon>
        <taxon>Endopterygota</taxon>
        <taxon>Coleoptera</taxon>
        <taxon>Polyphaga</taxon>
        <taxon>Cucujiformia</taxon>
        <taxon>Chrysomeloidea</taxon>
        <taxon>Cerambycidae</taxon>
        <taxon>Lamiinae</taxon>
        <taxon>Acanthocinini</taxon>
        <taxon>Exocentrus</taxon>
    </lineage>
</organism>
<sequence>METVADTAKMFPKTFFLSPVLFTVTLCQFDPHFFGNRTTFVHLFEWKWLDVAEECERFLSQKAYGGVQISPPNENLVIPNRPWIYVDAVINHMTASDGVGTAGSRADYKNKAFPAVPYTKDDFHGDCALNNYQDSNNVRNCQLVGLSDLDHSREHVRQKIIEYMNHLVDLGVAGFRIDAAKHMWPEDLKKILAGLKNLNTAHGFATNSKPFVFQEVTDSGTDQIKDYADIAAVTEFKYSNSITNVFQGNDKLTYLDSWGPKWSFLVHGTPVVFVDNHDTQREQGKLTYKDSKRYKMATAFMLAHPYGIPKVMSSFFFNNKDQGPPQDASGNLVSPTINPDDTCGSGYVCEHRWRQIYSMVEFRNLVKGTEVTNWWSNGDQQIAFCRGNKGFVAFTNWGDLKKDLQTCLAPGRYCDIISGSLKDGRCTGKQVEVKENGFGFISLSAGEYDGVLAIHVNSKSL</sequence>
<dbReference type="PRINTS" id="PR00110">
    <property type="entry name" value="ALPHAAMYLASE"/>
</dbReference>
<comment type="caution">
    <text evidence="18">The sequence shown here is derived from an EMBL/GenBank/DDBJ whole genome shotgun (WGS) entry which is preliminary data.</text>
</comment>
<evidence type="ECO:0000256" key="5">
    <source>
        <dbReference type="ARBA" id="ARBA00011245"/>
    </source>
</evidence>
<keyword evidence="12 15" id="KW-0119">Carbohydrate metabolism</keyword>
<dbReference type="InterPro" id="IPR031319">
    <property type="entry name" value="A-amylase_C"/>
</dbReference>
<dbReference type="Pfam" id="PF02806">
    <property type="entry name" value="Alpha-amylase_C"/>
    <property type="match status" value="1"/>
</dbReference>
<comment type="cofactor">
    <cofactor evidence="2">
        <name>Ca(2+)</name>
        <dbReference type="ChEBI" id="CHEBI:29108"/>
    </cofactor>
</comment>
<dbReference type="Pfam" id="PF00128">
    <property type="entry name" value="Alpha-amylase"/>
    <property type="match status" value="1"/>
</dbReference>
<dbReference type="Gene3D" id="2.60.40.1180">
    <property type="entry name" value="Golgi alpha-mannosidase II"/>
    <property type="match status" value="1"/>
</dbReference>
<comment type="subunit">
    <text evidence="5">Monomer.</text>
</comment>
<dbReference type="GO" id="GO:0046872">
    <property type="term" value="F:metal ion binding"/>
    <property type="evidence" value="ECO:0007669"/>
    <property type="project" value="UniProtKB-KW"/>
</dbReference>
<evidence type="ECO:0000256" key="11">
    <source>
        <dbReference type="ARBA" id="ARBA00023214"/>
    </source>
</evidence>
<evidence type="ECO:0000256" key="3">
    <source>
        <dbReference type="ARBA" id="ARBA00001923"/>
    </source>
</evidence>
<evidence type="ECO:0000256" key="12">
    <source>
        <dbReference type="ARBA" id="ARBA00023277"/>
    </source>
</evidence>
<dbReference type="PANTHER" id="PTHR43447">
    <property type="entry name" value="ALPHA-AMYLASE"/>
    <property type="match status" value="1"/>
</dbReference>
<dbReference type="InterPro" id="IPR013780">
    <property type="entry name" value="Glyco_hydro_b"/>
</dbReference>
<dbReference type="InterPro" id="IPR006048">
    <property type="entry name" value="A-amylase/branching_C"/>
</dbReference>
<evidence type="ECO:0000256" key="2">
    <source>
        <dbReference type="ARBA" id="ARBA00001913"/>
    </source>
</evidence>
<dbReference type="SUPFAM" id="SSF51445">
    <property type="entry name" value="(Trans)glycosidases"/>
    <property type="match status" value="1"/>
</dbReference>
<evidence type="ECO:0000313" key="19">
    <source>
        <dbReference type="Proteomes" id="UP001159042"/>
    </source>
</evidence>
<name>A0AAV8VTH1_9CUCU</name>
<dbReference type="Gene3D" id="3.20.20.80">
    <property type="entry name" value="Glycosidases"/>
    <property type="match status" value="2"/>
</dbReference>
<protein>
    <recommendedName>
        <fullName evidence="6 15">Alpha-amylase</fullName>
        <ecNumber evidence="6 15">3.2.1.1</ecNumber>
    </recommendedName>
</protein>
<dbReference type="EMBL" id="JANEYG010000035">
    <property type="protein sequence ID" value="KAJ8917226.1"/>
    <property type="molecule type" value="Genomic_DNA"/>
</dbReference>
<keyword evidence="8 15" id="KW-0378">Hydrolase</keyword>
<dbReference type="SMART" id="SM00632">
    <property type="entry name" value="Aamy_C"/>
    <property type="match status" value="1"/>
</dbReference>
<evidence type="ECO:0000256" key="13">
    <source>
        <dbReference type="ARBA" id="ARBA00023295"/>
    </source>
</evidence>
<dbReference type="EC" id="3.2.1.1" evidence="6 15"/>
<dbReference type="GO" id="GO:0005975">
    <property type="term" value="P:carbohydrate metabolic process"/>
    <property type="evidence" value="ECO:0007669"/>
    <property type="project" value="InterPro"/>
</dbReference>
<evidence type="ECO:0000259" key="16">
    <source>
        <dbReference type="SMART" id="SM00632"/>
    </source>
</evidence>
<dbReference type="GO" id="GO:0004556">
    <property type="term" value="F:alpha-amylase activity"/>
    <property type="evidence" value="ECO:0007669"/>
    <property type="project" value="UniProtKB-UniRule"/>
</dbReference>
<feature type="domain" description="Glycosyl hydrolase family 13 catalytic" evidence="17">
    <location>
        <begin position="38"/>
        <end position="363"/>
    </location>
</feature>
<keyword evidence="11" id="KW-0868">Chloride</keyword>
<dbReference type="SUPFAM" id="SSF51011">
    <property type="entry name" value="Glycosyl hydrolase domain"/>
    <property type="match status" value="1"/>
</dbReference>
<dbReference type="AlphaFoldDB" id="A0AAV8VTH1"/>
<dbReference type="Proteomes" id="UP001159042">
    <property type="component" value="Unassembled WGS sequence"/>
</dbReference>
<evidence type="ECO:0000256" key="4">
    <source>
        <dbReference type="ARBA" id="ARBA00008061"/>
    </source>
</evidence>
<evidence type="ECO:0000256" key="6">
    <source>
        <dbReference type="ARBA" id="ARBA00012595"/>
    </source>
</evidence>
<dbReference type="CDD" id="cd11317">
    <property type="entry name" value="AmyAc_bac_euk_AmyA"/>
    <property type="match status" value="1"/>
</dbReference>
<evidence type="ECO:0000256" key="8">
    <source>
        <dbReference type="ARBA" id="ARBA00022801"/>
    </source>
</evidence>
<evidence type="ECO:0000256" key="10">
    <source>
        <dbReference type="ARBA" id="ARBA00023157"/>
    </source>
</evidence>
<dbReference type="InterPro" id="IPR006047">
    <property type="entry name" value="GH13_cat_dom"/>
</dbReference>
<comment type="cofactor">
    <cofactor evidence="3">
        <name>chloride</name>
        <dbReference type="ChEBI" id="CHEBI:17996"/>
    </cofactor>
</comment>
<feature type="domain" description="Alpha-amylase C-terminal" evidence="16">
    <location>
        <begin position="372"/>
        <end position="459"/>
    </location>
</feature>
<evidence type="ECO:0000313" key="18">
    <source>
        <dbReference type="EMBL" id="KAJ8917226.1"/>
    </source>
</evidence>
<comment type="catalytic activity">
    <reaction evidence="1 15">
        <text>Endohydrolysis of (1-&gt;4)-alpha-D-glucosidic linkages in polysaccharides containing three or more (1-&gt;4)-alpha-linked D-glucose units.</text>
        <dbReference type="EC" id="3.2.1.1"/>
    </reaction>
</comment>
<keyword evidence="19" id="KW-1185">Reference proteome</keyword>
<evidence type="ECO:0000256" key="1">
    <source>
        <dbReference type="ARBA" id="ARBA00000548"/>
    </source>
</evidence>
<dbReference type="InterPro" id="IPR006046">
    <property type="entry name" value="Alpha_amylase"/>
</dbReference>
<keyword evidence="9" id="KW-0106">Calcium</keyword>
<evidence type="ECO:0000256" key="9">
    <source>
        <dbReference type="ARBA" id="ARBA00022837"/>
    </source>
</evidence>
<comment type="similarity">
    <text evidence="4 14">Belongs to the glycosyl hydrolase 13 family.</text>
</comment>
<evidence type="ECO:0000256" key="14">
    <source>
        <dbReference type="RuleBase" id="RU003615"/>
    </source>
</evidence>
<dbReference type="InterPro" id="IPR017853">
    <property type="entry name" value="GH"/>
</dbReference>
<evidence type="ECO:0000259" key="17">
    <source>
        <dbReference type="SMART" id="SM00642"/>
    </source>
</evidence>
<keyword evidence="13 15" id="KW-0326">Glycosidase</keyword>
<evidence type="ECO:0000256" key="7">
    <source>
        <dbReference type="ARBA" id="ARBA00022723"/>
    </source>
</evidence>
<accession>A0AAV8VTH1</accession>
<keyword evidence="7" id="KW-0479">Metal-binding</keyword>
<evidence type="ECO:0000256" key="15">
    <source>
        <dbReference type="RuleBase" id="RU361134"/>
    </source>
</evidence>